<accession>A0A1L9RKA5</accession>
<dbReference type="InterPro" id="IPR001288">
    <property type="entry name" value="Translation_initiation_fac_3"/>
</dbReference>
<keyword evidence="3" id="KW-0648">Protein biosynthesis</keyword>
<dbReference type="PANTHER" id="PTHR10938:SF0">
    <property type="entry name" value="TRANSLATION INITIATION FACTOR IF-3, MITOCHONDRIAL"/>
    <property type="match status" value="1"/>
</dbReference>
<dbReference type="EMBL" id="KV878212">
    <property type="protein sequence ID" value="OJJ35277.1"/>
    <property type="molecule type" value="Genomic_DNA"/>
</dbReference>
<evidence type="ECO:0000256" key="2">
    <source>
        <dbReference type="ARBA" id="ARBA00022540"/>
    </source>
</evidence>
<dbReference type="Pfam" id="PF05198">
    <property type="entry name" value="IF3_N"/>
    <property type="match status" value="1"/>
</dbReference>
<organism evidence="5 6">
    <name type="scientific">Aspergillus wentii DTO 134E9</name>
    <dbReference type="NCBI Taxonomy" id="1073089"/>
    <lineage>
        <taxon>Eukaryota</taxon>
        <taxon>Fungi</taxon>
        <taxon>Dikarya</taxon>
        <taxon>Ascomycota</taxon>
        <taxon>Pezizomycotina</taxon>
        <taxon>Eurotiomycetes</taxon>
        <taxon>Eurotiomycetidae</taxon>
        <taxon>Eurotiales</taxon>
        <taxon>Aspergillaceae</taxon>
        <taxon>Aspergillus</taxon>
        <taxon>Aspergillus subgen. Cremei</taxon>
    </lineage>
</organism>
<dbReference type="Proteomes" id="UP000184383">
    <property type="component" value="Unassembled WGS sequence"/>
</dbReference>
<dbReference type="Gene3D" id="3.30.110.10">
    <property type="entry name" value="Translation initiation factor 3 (IF-3), C-terminal domain"/>
    <property type="match status" value="1"/>
</dbReference>
<dbReference type="VEuPathDB" id="FungiDB:ASPWEDRAFT_172097"/>
<keyword evidence="2" id="KW-0396">Initiation factor</keyword>
<protein>
    <recommendedName>
        <fullName evidence="4">Translation initiation factor 3 N-terminal domain-containing protein</fullName>
    </recommendedName>
</protein>
<dbReference type="SUPFAM" id="SSF55200">
    <property type="entry name" value="Translation initiation factor IF3, C-terminal domain"/>
    <property type="match status" value="1"/>
</dbReference>
<dbReference type="OrthoDB" id="21573at2759"/>
<reference evidence="6" key="1">
    <citation type="journal article" date="2017" name="Genome Biol.">
        <title>Comparative genomics reveals high biological diversity and specific adaptations in the industrially and medically important fungal genus Aspergillus.</title>
        <authorList>
            <person name="de Vries R.P."/>
            <person name="Riley R."/>
            <person name="Wiebenga A."/>
            <person name="Aguilar-Osorio G."/>
            <person name="Amillis S."/>
            <person name="Uchima C.A."/>
            <person name="Anderluh G."/>
            <person name="Asadollahi M."/>
            <person name="Askin M."/>
            <person name="Barry K."/>
            <person name="Battaglia E."/>
            <person name="Bayram O."/>
            <person name="Benocci T."/>
            <person name="Braus-Stromeyer S.A."/>
            <person name="Caldana C."/>
            <person name="Canovas D."/>
            <person name="Cerqueira G.C."/>
            <person name="Chen F."/>
            <person name="Chen W."/>
            <person name="Choi C."/>
            <person name="Clum A."/>
            <person name="Dos Santos R.A."/>
            <person name="Damasio A.R."/>
            <person name="Diallinas G."/>
            <person name="Emri T."/>
            <person name="Fekete E."/>
            <person name="Flipphi M."/>
            <person name="Freyberg S."/>
            <person name="Gallo A."/>
            <person name="Gournas C."/>
            <person name="Habgood R."/>
            <person name="Hainaut M."/>
            <person name="Harispe M.L."/>
            <person name="Henrissat B."/>
            <person name="Hilden K.S."/>
            <person name="Hope R."/>
            <person name="Hossain A."/>
            <person name="Karabika E."/>
            <person name="Karaffa L."/>
            <person name="Karanyi Z."/>
            <person name="Krasevec N."/>
            <person name="Kuo A."/>
            <person name="Kusch H."/>
            <person name="LaButti K."/>
            <person name="Lagendijk E.L."/>
            <person name="Lapidus A."/>
            <person name="Levasseur A."/>
            <person name="Lindquist E."/>
            <person name="Lipzen A."/>
            <person name="Logrieco A.F."/>
            <person name="MacCabe A."/>
            <person name="Maekelae M.R."/>
            <person name="Malavazi I."/>
            <person name="Melin P."/>
            <person name="Meyer V."/>
            <person name="Mielnichuk N."/>
            <person name="Miskei M."/>
            <person name="Molnar A.P."/>
            <person name="Mule G."/>
            <person name="Ngan C.Y."/>
            <person name="Orejas M."/>
            <person name="Orosz E."/>
            <person name="Ouedraogo J.P."/>
            <person name="Overkamp K.M."/>
            <person name="Park H.-S."/>
            <person name="Perrone G."/>
            <person name="Piumi F."/>
            <person name="Punt P.J."/>
            <person name="Ram A.F."/>
            <person name="Ramon A."/>
            <person name="Rauscher S."/>
            <person name="Record E."/>
            <person name="Riano-Pachon D.M."/>
            <person name="Robert V."/>
            <person name="Roehrig J."/>
            <person name="Ruller R."/>
            <person name="Salamov A."/>
            <person name="Salih N.S."/>
            <person name="Samson R.A."/>
            <person name="Sandor E."/>
            <person name="Sanguinetti M."/>
            <person name="Schuetze T."/>
            <person name="Sepcic K."/>
            <person name="Shelest E."/>
            <person name="Sherlock G."/>
            <person name="Sophianopoulou V."/>
            <person name="Squina F.M."/>
            <person name="Sun H."/>
            <person name="Susca A."/>
            <person name="Todd R.B."/>
            <person name="Tsang A."/>
            <person name="Unkles S.E."/>
            <person name="van de Wiele N."/>
            <person name="van Rossen-Uffink D."/>
            <person name="Oliveira J.V."/>
            <person name="Vesth T.C."/>
            <person name="Visser J."/>
            <person name="Yu J.-H."/>
            <person name="Zhou M."/>
            <person name="Andersen M.R."/>
            <person name="Archer D.B."/>
            <person name="Baker S.E."/>
            <person name="Benoit I."/>
            <person name="Brakhage A.A."/>
            <person name="Braus G.H."/>
            <person name="Fischer R."/>
            <person name="Frisvad J.C."/>
            <person name="Goldman G.H."/>
            <person name="Houbraken J."/>
            <person name="Oakley B."/>
            <person name="Pocsi I."/>
            <person name="Scazzocchio C."/>
            <person name="Seiboth B."/>
            <person name="vanKuyk P.A."/>
            <person name="Wortman J."/>
            <person name="Dyer P.S."/>
            <person name="Grigoriev I.V."/>
        </authorList>
    </citation>
    <scope>NUCLEOTIDE SEQUENCE [LARGE SCALE GENOMIC DNA]</scope>
    <source>
        <strain evidence="6">DTO 134E9</strain>
    </source>
</reference>
<feature type="domain" description="Translation initiation factor 3 N-terminal" evidence="4">
    <location>
        <begin position="62"/>
        <end position="132"/>
    </location>
</feature>
<gene>
    <name evidence="5" type="ORF">ASPWEDRAFT_172097</name>
</gene>
<dbReference type="RefSeq" id="XP_040688953.1">
    <property type="nucleotide sequence ID" value="XM_040830888.1"/>
</dbReference>
<evidence type="ECO:0000259" key="4">
    <source>
        <dbReference type="Pfam" id="PF05198"/>
    </source>
</evidence>
<dbReference type="GO" id="GO:0070124">
    <property type="term" value="P:mitochondrial translational initiation"/>
    <property type="evidence" value="ECO:0007669"/>
    <property type="project" value="TreeGrafter"/>
</dbReference>
<sequence length="227" mass="26186">MKHMRGLVSTTQALRQTFLPPLQTSQTPFLRYSLIQNQTQSRLYQSRRQPPANPLAQRQIRDEEIRAEFIQLVNEEGSLDAPEKLRDVLRTLERPEHYIIQVSPGSRDRPPVCKIVNRQVMREQERAKTKAAQAAKSSVKQIELNWAIDPHDLSHRMKQLTTFLDKGRRVEIVLIRKKGKRAPTVDEIKNVMDTVMETTKAANAMQVKPMEGELGKFIKVVVKKKDT</sequence>
<dbReference type="GO" id="GO:0032790">
    <property type="term" value="P:ribosome disassembly"/>
    <property type="evidence" value="ECO:0007669"/>
    <property type="project" value="TreeGrafter"/>
</dbReference>
<evidence type="ECO:0000313" key="5">
    <source>
        <dbReference type="EMBL" id="OJJ35277.1"/>
    </source>
</evidence>
<dbReference type="GO" id="GO:0005739">
    <property type="term" value="C:mitochondrion"/>
    <property type="evidence" value="ECO:0007669"/>
    <property type="project" value="TreeGrafter"/>
</dbReference>
<dbReference type="GeneID" id="63746736"/>
<dbReference type="STRING" id="1073089.A0A1L9RKA5"/>
<evidence type="ECO:0000256" key="1">
    <source>
        <dbReference type="ARBA" id="ARBA00005439"/>
    </source>
</evidence>
<dbReference type="InterPro" id="IPR036787">
    <property type="entry name" value="T_IF-3_N_sf"/>
</dbReference>
<comment type="similarity">
    <text evidence="1">Belongs to the IF-3 family.</text>
</comment>
<evidence type="ECO:0000313" key="6">
    <source>
        <dbReference type="Proteomes" id="UP000184383"/>
    </source>
</evidence>
<dbReference type="Gene3D" id="3.10.20.80">
    <property type="entry name" value="Translation initiation factor 3 (IF-3), N-terminal domain"/>
    <property type="match status" value="1"/>
</dbReference>
<keyword evidence="6" id="KW-1185">Reference proteome</keyword>
<dbReference type="PANTHER" id="PTHR10938">
    <property type="entry name" value="TRANSLATION INITIATION FACTOR IF-3"/>
    <property type="match status" value="1"/>
</dbReference>
<proteinExistence type="inferred from homology"/>
<dbReference type="SUPFAM" id="SSF54364">
    <property type="entry name" value="Translation initiation factor IF3, N-terminal domain"/>
    <property type="match status" value="1"/>
</dbReference>
<dbReference type="InterPro" id="IPR019814">
    <property type="entry name" value="Translation_initiation_fac_3_N"/>
</dbReference>
<dbReference type="GO" id="GO:0003743">
    <property type="term" value="F:translation initiation factor activity"/>
    <property type="evidence" value="ECO:0007669"/>
    <property type="project" value="UniProtKB-KW"/>
</dbReference>
<dbReference type="AlphaFoldDB" id="A0A1L9RKA5"/>
<dbReference type="InterPro" id="IPR036788">
    <property type="entry name" value="T_IF-3_C_sf"/>
</dbReference>
<dbReference type="GO" id="GO:0043022">
    <property type="term" value="F:ribosome binding"/>
    <property type="evidence" value="ECO:0007669"/>
    <property type="project" value="TreeGrafter"/>
</dbReference>
<name>A0A1L9RKA5_ASPWE</name>
<evidence type="ECO:0000256" key="3">
    <source>
        <dbReference type="ARBA" id="ARBA00022917"/>
    </source>
</evidence>